<name>A0AAG5DL13_ANOAO</name>
<sequence length="160" mass="18359">MESKCLPTFLHIAAMNENGIFHMWCCGFRCNSFAFTQRWHYVCFVQVTVLSDKRSLTVQRPGRKKKKVSSMCWCATSAAAKNRSFARFVFPCNQNTAQIVGCITVTEKLIVMGVLKMHSRQQTYEMCWNGMMSHATRRHLCVVYVASAGARWSGLLHHRK</sequence>
<dbReference type="EnsemblMetazoa" id="ENSAATROPT013038">
    <property type="protein sequence ID" value="ENSAATROPP011845"/>
    <property type="gene ID" value="ENSAATROPG010608"/>
</dbReference>
<organism evidence="1 2">
    <name type="scientific">Anopheles atroparvus</name>
    <name type="common">European mosquito</name>
    <dbReference type="NCBI Taxonomy" id="41427"/>
    <lineage>
        <taxon>Eukaryota</taxon>
        <taxon>Metazoa</taxon>
        <taxon>Ecdysozoa</taxon>
        <taxon>Arthropoda</taxon>
        <taxon>Hexapoda</taxon>
        <taxon>Insecta</taxon>
        <taxon>Pterygota</taxon>
        <taxon>Neoptera</taxon>
        <taxon>Endopterygota</taxon>
        <taxon>Diptera</taxon>
        <taxon>Nematocera</taxon>
        <taxon>Culicoidea</taxon>
        <taxon>Culicidae</taxon>
        <taxon>Anophelinae</taxon>
        <taxon>Anopheles</taxon>
    </lineage>
</organism>
<protein>
    <submittedName>
        <fullName evidence="1">Uncharacterized protein</fullName>
    </submittedName>
</protein>
<dbReference type="EnsemblMetazoa" id="ENSAATROPT013034">
    <property type="protein sequence ID" value="ENSAATROPP011841"/>
    <property type="gene ID" value="ENSAATROPG010608"/>
</dbReference>
<reference evidence="1" key="2">
    <citation type="submission" date="2024-04" db="UniProtKB">
        <authorList>
            <consortium name="EnsemblMetazoa"/>
        </authorList>
    </citation>
    <scope>IDENTIFICATION</scope>
    <source>
        <strain evidence="1">EBRO</strain>
    </source>
</reference>
<reference evidence="2" key="1">
    <citation type="submission" date="2021-09" db="EMBL/GenBank/DDBJ databases">
        <authorList>
            <consortium name="Infravec"/>
            <person name="Campbell I L."/>
            <person name="Maslen G."/>
            <person name="Yates A."/>
        </authorList>
    </citation>
    <scope>NUCLEOTIDE SEQUENCE [LARGE SCALE GENOMIC DNA]</scope>
    <source>
        <strain evidence="2">Infravec2 EBRE</strain>
    </source>
</reference>
<evidence type="ECO:0000313" key="1">
    <source>
        <dbReference type="EnsemblMetazoa" id="ENSAATROPP011841"/>
    </source>
</evidence>
<dbReference type="Proteomes" id="UP000075880">
    <property type="component" value="Unassembled WGS sequence"/>
</dbReference>
<accession>A0AAG5DL13</accession>
<dbReference type="AlphaFoldDB" id="A0AAG5DL13"/>
<keyword evidence="2" id="KW-1185">Reference proteome</keyword>
<evidence type="ECO:0000313" key="2">
    <source>
        <dbReference type="Proteomes" id="UP000075880"/>
    </source>
</evidence>
<proteinExistence type="predicted"/>